<comment type="caution">
    <text evidence="2">The sequence shown here is derived from an EMBL/GenBank/DDBJ whole genome shotgun (WGS) entry which is preliminary data.</text>
</comment>
<keyword evidence="1" id="KW-0175">Coiled coil</keyword>
<organism evidence="2 3">
    <name type="scientific">Neptuniibacter pectenicola</name>
    <dbReference type="NCBI Taxonomy" id="1806669"/>
    <lineage>
        <taxon>Bacteria</taxon>
        <taxon>Pseudomonadati</taxon>
        <taxon>Pseudomonadota</taxon>
        <taxon>Gammaproteobacteria</taxon>
        <taxon>Oceanospirillales</taxon>
        <taxon>Oceanospirillaceae</taxon>
        <taxon>Neptuniibacter</taxon>
    </lineage>
</organism>
<protein>
    <recommendedName>
        <fullName evidence="4">Tfp pilus assembly protein, ATPase PilM</fullName>
    </recommendedName>
</protein>
<proteinExistence type="predicted"/>
<name>A0ABU9TNE0_9GAMM</name>
<evidence type="ECO:0008006" key="4">
    <source>
        <dbReference type="Google" id="ProtNLM"/>
    </source>
</evidence>
<keyword evidence="3" id="KW-1185">Reference proteome</keyword>
<evidence type="ECO:0000313" key="3">
    <source>
        <dbReference type="Proteomes" id="UP001449225"/>
    </source>
</evidence>
<reference evidence="2 3" key="1">
    <citation type="submission" date="2024-03" db="EMBL/GenBank/DDBJ databases">
        <title>Community enrichment and isolation of bacterial strains for fucoidan degradation.</title>
        <authorList>
            <person name="Sichert A."/>
        </authorList>
    </citation>
    <scope>NUCLEOTIDE SEQUENCE [LARGE SCALE GENOMIC DNA]</scope>
    <source>
        <strain evidence="2 3">AS76</strain>
    </source>
</reference>
<gene>
    <name evidence="2" type="ORF">WNY58_02380</name>
</gene>
<sequence length="580" mass="64845">MLSFLNKKTAGKGILVLKVNGFDLKATVINGSRNELKVTVSVTSHKVEPGAALKDVFEQLQNVLGKNIPSNVLLLHISAISGLVEVTDSFDSADSSNLLEMLRWEMEGIVASQSPHWDLGWLLMGRGYISAAQREELIVLAMEEKQRTHQTGDPSPMRFGEVAMREQMVSKEQIAECLHIQQKLQLSDQRLLTQWRPQVTPSADDSDLSGSRDMANKYLCTAMPIVQHQQWLDAVKKISGSNGIPRLNLRQVYPFAGSTIPLIGDSSETILLTEFHQAYVLCAVLSNHSVIDTVMIKCSGKQLDITAVADVMGQGAFVDIERWVVADVDQVYAEQIEYLESVFQLTPEPLARHTSLDVSEGSEALLCELGAVQHFLGLSPLLVAPLAGMPPPDPFYRSPRFKVAMALLAVPLFIASYEGYYYWKLEQLTQQLIAKEEQLNRFKASKKEQRKEYGEAQKNIALYEEKQKDLGLLQSEKQLVEQVIVKRQSFMSRLLPVLSESINDGVVLESIKENQWYEFSLTGKAVDQASIDDFNQVLSISLESLHMYIDKSPSNFSGDAALMQNGVYAFEFLLKRQEAQ</sequence>
<dbReference type="RefSeq" id="WP_342853594.1">
    <property type="nucleotide sequence ID" value="NZ_JBBMRA010000001.1"/>
</dbReference>
<evidence type="ECO:0000256" key="1">
    <source>
        <dbReference type="SAM" id="Coils"/>
    </source>
</evidence>
<feature type="coiled-coil region" evidence="1">
    <location>
        <begin position="425"/>
        <end position="466"/>
    </location>
</feature>
<evidence type="ECO:0000313" key="2">
    <source>
        <dbReference type="EMBL" id="MEM5535230.1"/>
    </source>
</evidence>
<dbReference type="EMBL" id="JBBMRA010000001">
    <property type="protein sequence ID" value="MEM5535230.1"/>
    <property type="molecule type" value="Genomic_DNA"/>
</dbReference>
<accession>A0ABU9TNE0</accession>
<dbReference type="Proteomes" id="UP001449225">
    <property type="component" value="Unassembled WGS sequence"/>
</dbReference>